<reference evidence="1 2" key="1">
    <citation type="journal article" date="2018" name="Sci. Rep.">
        <title>Genomic signatures of local adaptation to the degree of environmental predictability in rotifers.</title>
        <authorList>
            <person name="Franch-Gras L."/>
            <person name="Hahn C."/>
            <person name="Garcia-Roger E.M."/>
            <person name="Carmona M.J."/>
            <person name="Serra M."/>
            <person name="Gomez A."/>
        </authorList>
    </citation>
    <scope>NUCLEOTIDE SEQUENCE [LARGE SCALE GENOMIC DNA]</scope>
    <source>
        <strain evidence="1">HYR1</strain>
    </source>
</reference>
<keyword evidence="2" id="KW-1185">Reference proteome</keyword>
<protein>
    <submittedName>
        <fullName evidence="1">Uncharacterized protein</fullName>
    </submittedName>
</protein>
<accession>A0A3M7R7B5</accession>
<dbReference type="AlphaFoldDB" id="A0A3M7R7B5"/>
<evidence type="ECO:0000313" key="1">
    <source>
        <dbReference type="EMBL" id="RNA19128.1"/>
    </source>
</evidence>
<comment type="caution">
    <text evidence="1">The sequence shown here is derived from an EMBL/GenBank/DDBJ whole genome shotgun (WGS) entry which is preliminary data.</text>
</comment>
<evidence type="ECO:0000313" key="2">
    <source>
        <dbReference type="Proteomes" id="UP000276133"/>
    </source>
</evidence>
<sequence length="87" mass="9933">MTGAKCLIPFFDVNRVELMGIISLLEKFGTQKSEAEQQNIDLKHPIYIFRAIWATKCNRIRPILVFEKSKKNSGAGIFNFGEKIKSN</sequence>
<dbReference type="Proteomes" id="UP000276133">
    <property type="component" value="Unassembled WGS sequence"/>
</dbReference>
<name>A0A3M7R7B5_BRAPC</name>
<dbReference type="EMBL" id="REGN01004099">
    <property type="protein sequence ID" value="RNA19128.1"/>
    <property type="molecule type" value="Genomic_DNA"/>
</dbReference>
<organism evidence="1 2">
    <name type="scientific">Brachionus plicatilis</name>
    <name type="common">Marine rotifer</name>
    <name type="synonym">Brachionus muelleri</name>
    <dbReference type="NCBI Taxonomy" id="10195"/>
    <lineage>
        <taxon>Eukaryota</taxon>
        <taxon>Metazoa</taxon>
        <taxon>Spiralia</taxon>
        <taxon>Gnathifera</taxon>
        <taxon>Rotifera</taxon>
        <taxon>Eurotatoria</taxon>
        <taxon>Monogononta</taxon>
        <taxon>Pseudotrocha</taxon>
        <taxon>Ploima</taxon>
        <taxon>Brachionidae</taxon>
        <taxon>Brachionus</taxon>
    </lineage>
</organism>
<gene>
    <name evidence="1" type="ORF">BpHYR1_006388</name>
</gene>
<proteinExistence type="predicted"/>